<feature type="compositionally biased region" description="Polar residues" evidence="10">
    <location>
        <begin position="21"/>
        <end position="38"/>
    </location>
</feature>
<dbReference type="InterPro" id="IPR001487">
    <property type="entry name" value="Bromodomain"/>
</dbReference>
<dbReference type="SUPFAM" id="SSF57903">
    <property type="entry name" value="FYVE/PHD zinc finger"/>
    <property type="match status" value="1"/>
</dbReference>
<evidence type="ECO:0000256" key="6">
    <source>
        <dbReference type="ARBA" id="ARBA00023117"/>
    </source>
</evidence>
<evidence type="ECO:0000256" key="3">
    <source>
        <dbReference type="ARBA" id="ARBA00022737"/>
    </source>
</evidence>
<evidence type="ECO:0000256" key="10">
    <source>
        <dbReference type="SAM" id="MobiDB-lite"/>
    </source>
</evidence>
<evidence type="ECO:0000259" key="12">
    <source>
        <dbReference type="PROSITE" id="PS50016"/>
    </source>
</evidence>
<evidence type="ECO:0000256" key="7">
    <source>
        <dbReference type="ARBA" id="ARBA00023242"/>
    </source>
</evidence>
<evidence type="ECO:0000256" key="4">
    <source>
        <dbReference type="ARBA" id="ARBA00022771"/>
    </source>
</evidence>
<dbReference type="PROSITE" id="PS50014">
    <property type="entry name" value="BROMODOMAIN_2"/>
    <property type="match status" value="1"/>
</dbReference>
<dbReference type="Pfam" id="PF13832">
    <property type="entry name" value="zf-HC5HC2H_2"/>
    <property type="match status" value="1"/>
</dbReference>
<feature type="domain" description="PHD-type" evidence="12">
    <location>
        <begin position="419"/>
        <end position="469"/>
    </location>
</feature>
<evidence type="ECO:0000259" key="13">
    <source>
        <dbReference type="PROSITE" id="PS51805"/>
    </source>
</evidence>
<evidence type="ECO:0000256" key="1">
    <source>
        <dbReference type="ARBA" id="ARBA00004123"/>
    </source>
</evidence>
<dbReference type="OrthoDB" id="20839at2759"/>
<dbReference type="Gene3D" id="1.20.920.10">
    <property type="entry name" value="Bromodomain-like"/>
    <property type="match status" value="1"/>
</dbReference>
<feature type="domain" description="Bromo" evidence="11">
    <location>
        <begin position="842"/>
        <end position="918"/>
    </location>
</feature>
<dbReference type="FunFam" id="3.30.40.10:FF:000008">
    <property type="entry name" value="Bromodomain containing 1, isoform CRA_a"/>
    <property type="match status" value="1"/>
</dbReference>
<dbReference type="PANTHER" id="PTHR13793:SF107">
    <property type="entry name" value="BROMODOMAIN-CONTAINING PROTEIN HOMOLOG"/>
    <property type="match status" value="1"/>
</dbReference>
<reference evidence="14" key="1">
    <citation type="submission" date="2022-07" db="EMBL/GenBank/DDBJ databases">
        <title>Phylogenomic reconstructions and comparative analyses of Kickxellomycotina fungi.</title>
        <authorList>
            <person name="Reynolds N.K."/>
            <person name="Stajich J.E."/>
            <person name="Barry K."/>
            <person name="Grigoriev I.V."/>
            <person name="Crous P."/>
            <person name="Smith M.E."/>
        </authorList>
    </citation>
    <scope>NUCLEOTIDE SEQUENCE</scope>
    <source>
        <strain evidence="14">IMI 214461</strain>
    </source>
</reference>
<keyword evidence="5" id="KW-0862">Zinc</keyword>
<evidence type="ECO:0000256" key="5">
    <source>
        <dbReference type="ARBA" id="ARBA00022833"/>
    </source>
</evidence>
<dbReference type="CDD" id="cd15492">
    <property type="entry name" value="PHD_BRPF_JADE_like"/>
    <property type="match status" value="1"/>
</dbReference>
<proteinExistence type="predicted"/>
<keyword evidence="2" id="KW-0479">Metal-binding</keyword>
<feature type="compositionally biased region" description="Polar residues" evidence="10">
    <location>
        <begin position="79"/>
        <end position="88"/>
    </location>
</feature>
<feature type="compositionally biased region" description="Low complexity" evidence="10">
    <location>
        <begin position="1111"/>
        <end position="1122"/>
    </location>
</feature>
<feature type="region of interest" description="Disordered" evidence="10">
    <location>
        <begin position="1"/>
        <end position="105"/>
    </location>
</feature>
<keyword evidence="3" id="KW-0677">Repeat</keyword>
<dbReference type="InterPro" id="IPR019787">
    <property type="entry name" value="Znf_PHD-finger"/>
</dbReference>
<feature type="region of interest" description="Disordered" evidence="10">
    <location>
        <begin position="1110"/>
        <end position="1179"/>
    </location>
</feature>
<evidence type="ECO:0000313" key="15">
    <source>
        <dbReference type="Proteomes" id="UP001150907"/>
    </source>
</evidence>
<dbReference type="EMBL" id="JANBQF010000002">
    <property type="protein sequence ID" value="KAJ2008588.1"/>
    <property type="molecule type" value="Genomic_DNA"/>
</dbReference>
<dbReference type="FunFam" id="3.30.40.10:FF:000007">
    <property type="entry name" value="Bromodomain containing 1, isoform CRA_b"/>
    <property type="match status" value="1"/>
</dbReference>
<dbReference type="PRINTS" id="PR00503">
    <property type="entry name" value="BROMODOMAIN"/>
</dbReference>
<dbReference type="InterPro" id="IPR050701">
    <property type="entry name" value="Histone_Mod_Regulator"/>
</dbReference>
<sequence>MYTDSMGLKMGAAQTRAVASGPQSSASEGDSSDVQPSSRGARRPMVAANEDEEKLAQTPVTSEDESRQRRRRLLRRSSGYASSPTVSAASRRLRQGHAGVCQSTAAGIDKPRRKIAPLLIVEEFESESARASSPPMQSPPPTAIDKPREERSFREFFPDLSPAAPLVIELSRRPASPPAMPSAAILNVAELDKRLADQSLEDQATRGFESLASYATSPLSEISSVVLSDAASGTRSAGVAERPSQSRASSSLSIRLIFNDPEVSRARTFPPSLRPLAGKSAHSYLGTPQSSVVVLAPKKPVLSLPETRFRRVDESAPLYSQKEFKRPESHYIRNIELTESDLASRVEYDLDEVDREWLKNINQERVSNGGGGGGGAGPEISPKVLEELIDCIEKTWFDLVKDVQKAISAIQQERLPPEESACAICGEEECDNTNAIVFCDGCNLAVHQDCYGVPYIPEGQWLCRKCMLSPDTAVSCLLCPQRSGAFKKTTTNKWAHLLCALWIPEVGISNTVYMEPIDSVDQIPRSRWKLYCNLCHRKVGACIQCSQRQCVTAFHATCARRARLSMTVRADRRTGETIFRAFCEKHTPASHTQKIDLSAPLKGLANRRKAGAGGTATPLALSLVSADLASLLLANGKAMADMALTAAVAGDISTPSNGHTSGGGGLWPGGAVGLLSHADAETADFFHRAASDSDDASLQLTMRIFNPDHPVLNEFAIAQILERAHLSRMSQQQRARVVARVGRFWALKRSVRHGAPLLKRLHLEPWTASVTKQRALEMAEEQRQAFIRRVRTDLERVRMLVESVRRREREKLRRARVQVEYLQRIVDPVTPLLTDIITELMDKRDPRGVFSRPVSEEEAADYRSVIDEPMDFGTVRRKVSEYQYGAGLGGGALDEFERDVRLVCTNCLAYNKPTTYFFQLATRMLRHIDRLVAVARTQIERLPIDPRTGRLLVDVDFDIFALCPPEKAAIVEVNEDQVVESNAKSECDAATIAKEDKEEASSAAAAVASPLTRSQRKHQEALSSATKTGEAATPSSASNKKRERKKILATPTRSGKAFRKLTLFEQMSLSPPDVRQREISQYLTCHPGSTRAPQSDIPDDVNVLKERLRRTSMASPPATASAKKNTPRQKGGGDGLALTPRKRGAGSSGKPKPASTPTSSKRAKIQSPSAASESVAATSSPVLQQHQGLLSGLAIPTAAALGEDPTQYAGGTLVWVKPKALPWVPAEIALPTDSRVPEAVQHDQAAAAVLGRTTLVRLFRGNKPERVYRWFNDRQICRLGVNQKLDEILFRGKTSRNHPEEIDNVRQAYREACRSKRVKPIISTTE</sequence>
<feature type="domain" description="PHD-type" evidence="13">
    <location>
        <begin position="473"/>
        <end position="587"/>
    </location>
</feature>
<dbReference type="Pfam" id="PF00439">
    <property type="entry name" value="Bromodomain"/>
    <property type="match status" value="1"/>
</dbReference>
<keyword evidence="7" id="KW-0539">Nucleus</keyword>
<dbReference type="PROSITE" id="PS50016">
    <property type="entry name" value="ZF_PHD_2"/>
    <property type="match status" value="1"/>
</dbReference>
<comment type="subcellular location">
    <subcellularLocation>
        <location evidence="1">Nucleus</location>
    </subcellularLocation>
</comment>
<dbReference type="Proteomes" id="UP001150907">
    <property type="component" value="Unassembled WGS sequence"/>
</dbReference>
<keyword evidence="4 9" id="KW-0863">Zinc-finger</keyword>
<dbReference type="CDD" id="cd04369">
    <property type="entry name" value="Bromodomain"/>
    <property type="match status" value="1"/>
</dbReference>
<comment type="caution">
    <text evidence="14">The sequence shown here is derived from an EMBL/GenBank/DDBJ whole genome shotgun (WGS) entry which is preliminary data.</text>
</comment>
<dbReference type="InterPro" id="IPR001965">
    <property type="entry name" value="Znf_PHD"/>
</dbReference>
<dbReference type="GO" id="GO:0005634">
    <property type="term" value="C:nucleus"/>
    <property type="evidence" value="ECO:0007669"/>
    <property type="project" value="UniProtKB-SubCell"/>
</dbReference>
<dbReference type="PANTHER" id="PTHR13793">
    <property type="entry name" value="PHD FINGER PROTEINS"/>
    <property type="match status" value="1"/>
</dbReference>
<dbReference type="Gene3D" id="3.30.40.10">
    <property type="entry name" value="Zinc/RING finger domain, C3HC4 (zinc finger)"/>
    <property type="match status" value="2"/>
</dbReference>
<dbReference type="GO" id="GO:0008270">
    <property type="term" value="F:zinc ion binding"/>
    <property type="evidence" value="ECO:0007669"/>
    <property type="project" value="UniProtKB-KW"/>
</dbReference>
<dbReference type="GO" id="GO:0006325">
    <property type="term" value="P:chromatin organization"/>
    <property type="evidence" value="ECO:0007669"/>
    <property type="project" value="UniProtKB-ARBA"/>
</dbReference>
<dbReference type="Pfam" id="PF10513">
    <property type="entry name" value="EPL1"/>
    <property type="match status" value="1"/>
</dbReference>
<keyword evidence="6 8" id="KW-0103">Bromodomain</keyword>
<keyword evidence="15" id="KW-1185">Reference proteome</keyword>
<dbReference type="GO" id="GO:0006357">
    <property type="term" value="P:regulation of transcription by RNA polymerase II"/>
    <property type="evidence" value="ECO:0007669"/>
    <property type="project" value="TreeGrafter"/>
</dbReference>
<evidence type="ECO:0000256" key="2">
    <source>
        <dbReference type="ARBA" id="ARBA00022723"/>
    </source>
</evidence>
<dbReference type="Gene3D" id="2.30.30.140">
    <property type="match status" value="1"/>
</dbReference>
<dbReference type="InterPro" id="IPR019542">
    <property type="entry name" value="Enhancer_polycomb-like_N"/>
</dbReference>
<dbReference type="SMART" id="SM00297">
    <property type="entry name" value="BROMO"/>
    <property type="match status" value="1"/>
</dbReference>
<feature type="compositionally biased region" description="Low complexity" evidence="10">
    <location>
        <begin position="1167"/>
        <end position="1179"/>
    </location>
</feature>
<feature type="compositionally biased region" description="Polar residues" evidence="10">
    <location>
        <begin position="1021"/>
        <end position="1038"/>
    </location>
</feature>
<dbReference type="InterPro" id="IPR011011">
    <property type="entry name" value="Znf_FYVE_PHD"/>
</dbReference>
<evidence type="ECO:0000256" key="8">
    <source>
        <dbReference type="PROSITE-ProRule" id="PRU00035"/>
    </source>
</evidence>
<dbReference type="SMART" id="SM00249">
    <property type="entry name" value="PHD"/>
    <property type="match status" value="2"/>
</dbReference>
<feature type="region of interest" description="Disordered" evidence="10">
    <location>
        <begin position="125"/>
        <end position="151"/>
    </location>
</feature>
<dbReference type="InterPro" id="IPR034732">
    <property type="entry name" value="EPHD"/>
</dbReference>
<organism evidence="14 15">
    <name type="scientific">Coemansia thaxteri</name>
    <dbReference type="NCBI Taxonomy" id="2663907"/>
    <lineage>
        <taxon>Eukaryota</taxon>
        <taxon>Fungi</taxon>
        <taxon>Fungi incertae sedis</taxon>
        <taxon>Zoopagomycota</taxon>
        <taxon>Kickxellomycotina</taxon>
        <taxon>Kickxellomycetes</taxon>
        <taxon>Kickxellales</taxon>
        <taxon>Kickxellaceae</taxon>
        <taxon>Coemansia</taxon>
    </lineage>
</organism>
<accession>A0A9W8BIY4</accession>
<dbReference type="PROSITE" id="PS01359">
    <property type="entry name" value="ZF_PHD_1"/>
    <property type="match status" value="1"/>
</dbReference>
<dbReference type="InterPro" id="IPR019786">
    <property type="entry name" value="Zinc_finger_PHD-type_CS"/>
</dbReference>
<evidence type="ECO:0008006" key="16">
    <source>
        <dbReference type="Google" id="ProtNLM"/>
    </source>
</evidence>
<evidence type="ECO:0000256" key="9">
    <source>
        <dbReference type="PROSITE-ProRule" id="PRU00146"/>
    </source>
</evidence>
<feature type="region of interest" description="Disordered" evidence="10">
    <location>
        <begin position="1001"/>
        <end position="1052"/>
    </location>
</feature>
<dbReference type="Pfam" id="PF13831">
    <property type="entry name" value="PHD_2"/>
    <property type="match status" value="1"/>
</dbReference>
<dbReference type="PROSITE" id="PS51805">
    <property type="entry name" value="EPHD"/>
    <property type="match status" value="1"/>
</dbReference>
<gene>
    <name evidence="14" type="ORF">H4R26_000061</name>
</gene>
<evidence type="ECO:0000259" key="11">
    <source>
        <dbReference type="PROSITE" id="PS50014"/>
    </source>
</evidence>
<evidence type="ECO:0000313" key="14">
    <source>
        <dbReference type="EMBL" id="KAJ2008588.1"/>
    </source>
</evidence>
<dbReference type="InterPro" id="IPR036427">
    <property type="entry name" value="Bromodomain-like_sf"/>
</dbReference>
<name>A0A9W8BIY4_9FUNG</name>
<dbReference type="InterPro" id="IPR013083">
    <property type="entry name" value="Znf_RING/FYVE/PHD"/>
</dbReference>
<dbReference type="SUPFAM" id="SSF47370">
    <property type="entry name" value="Bromodomain"/>
    <property type="match status" value="1"/>
</dbReference>
<protein>
    <recommendedName>
        <fullName evidence="16">Peregrin</fullName>
    </recommendedName>
</protein>